<accession>A0A7G6RKW2</accession>
<dbReference type="SUPFAM" id="SSF47413">
    <property type="entry name" value="lambda repressor-like DNA-binding domains"/>
    <property type="match status" value="1"/>
</dbReference>
<dbReference type="SMART" id="SM00530">
    <property type="entry name" value="HTH_XRE"/>
    <property type="match status" value="1"/>
</dbReference>
<evidence type="ECO:0000313" key="2">
    <source>
        <dbReference type="EMBL" id="QND42894.1"/>
    </source>
</evidence>
<dbReference type="CDD" id="cd00093">
    <property type="entry name" value="HTH_XRE"/>
    <property type="match status" value="1"/>
</dbReference>
<sequence length="128" mass="14274">MDKKQDTVQYIQTAVSERLAVIPEAEYQRMVEALEDRQDIEAAREIMARLNDGTEELIPSEFVDRMINGENAVKVWREFRGMTADDLAEKAGISVNDLSAIETDQPDGSFGTIKKIAAALRISVDDLA</sequence>
<protein>
    <submittedName>
        <fullName evidence="2">Helix-turn-helix transcriptional regulator</fullName>
    </submittedName>
</protein>
<dbReference type="InterPro" id="IPR010982">
    <property type="entry name" value="Lambda_DNA-bd_dom_sf"/>
</dbReference>
<dbReference type="PROSITE" id="PS50943">
    <property type="entry name" value="HTH_CROC1"/>
    <property type="match status" value="1"/>
</dbReference>
<dbReference type="Proteomes" id="UP000515518">
    <property type="component" value="Chromosome"/>
</dbReference>
<evidence type="ECO:0000313" key="3">
    <source>
        <dbReference type="Proteomes" id="UP000515518"/>
    </source>
</evidence>
<dbReference type="GO" id="GO:0003677">
    <property type="term" value="F:DNA binding"/>
    <property type="evidence" value="ECO:0007669"/>
    <property type="project" value="InterPro"/>
</dbReference>
<dbReference type="EMBL" id="CP050549">
    <property type="protein sequence ID" value="QND42894.1"/>
    <property type="molecule type" value="Genomic_DNA"/>
</dbReference>
<dbReference type="Gene3D" id="1.10.260.40">
    <property type="entry name" value="lambda repressor-like DNA-binding domains"/>
    <property type="match status" value="1"/>
</dbReference>
<evidence type="ECO:0000259" key="1">
    <source>
        <dbReference type="PROSITE" id="PS50943"/>
    </source>
</evidence>
<proteinExistence type="predicted"/>
<feature type="domain" description="HTH cro/C1-type" evidence="1">
    <location>
        <begin position="73"/>
        <end position="127"/>
    </location>
</feature>
<dbReference type="Pfam" id="PF01381">
    <property type="entry name" value="HTH_3"/>
    <property type="match status" value="1"/>
</dbReference>
<reference evidence="3" key="1">
    <citation type="journal article" date="2020" name="Mol. Plant Microbe">
        <title>Rhizobial microsymbionts of the narrowly endemic Oxytropis species growing in Kamchatka are characterized by significant genetic diversity and possess a set of genes that are associated with T3SS and T6SS secretion systems and can affect the development of symbiosis.</title>
        <authorList>
            <person name="Safronova V."/>
            <person name="Guro P."/>
            <person name="Sazanova A."/>
            <person name="Kuznetsova I."/>
            <person name="Belimov A."/>
            <person name="Yakubov V."/>
            <person name="Chirak E."/>
            <person name="Afonin A."/>
            <person name="Gogolev Y."/>
            <person name="Andronov E."/>
            <person name="Tikhonovich I."/>
        </authorList>
    </citation>
    <scope>NUCLEOTIDE SEQUENCE [LARGE SCALE GENOMIC DNA]</scope>
    <source>
        <strain evidence="3">RCAM0610</strain>
    </source>
</reference>
<organism evidence="2 3">
    <name type="scientific">Rhizobium leguminosarum bv. viciae</name>
    <dbReference type="NCBI Taxonomy" id="387"/>
    <lineage>
        <taxon>Bacteria</taxon>
        <taxon>Pseudomonadati</taxon>
        <taxon>Pseudomonadota</taxon>
        <taxon>Alphaproteobacteria</taxon>
        <taxon>Hyphomicrobiales</taxon>
        <taxon>Rhizobiaceae</taxon>
        <taxon>Rhizobium/Agrobacterium group</taxon>
        <taxon>Rhizobium</taxon>
    </lineage>
</organism>
<name>A0A7G6RKW2_RHILV</name>
<dbReference type="AlphaFoldDB" id="A0A7G6RKW2"/>
<gene>
    <name evidence="2" type="ORF">HB770_19990</name>
</gene>
<dbReference type="InterPro" id="IPR001387">
    <property type="entry name" value="Cro/C1-type_HTH"/>
</dbReference>